<dbReference type="NCBIfam" id="TIGR01439">
    <property type="entry name" value="lp_hng_hel_AbrB"/>
    <property type="match status" value="1"/>
</dbReference>
<evidence type="ECO:0000313" key="2">
    <source>
        <dbReference type="EMBL" id="GEL27365.1"/>
    </source>
</evidence>
<dbReference type="PANTHER" id="PTHR46558">
    <property type="entry name" value="TRACRIPTIONAL REGULATORY PROTEIN-RELATED-RELATED"/>
    <property type="match status" value="1"/>
</dbReference>
<dbReference type="EMBL" id="BJVK01000002">
    <property type="protein sequence ID" value="GEL27365.1"/>
    <property type="molecule type" value="Genomic_DNA"/>
</dbReference>
<dbReference type="PANTHER" id="PTHR46558:SF15">
    <property type="entry name" value="HELIX-TURN-HELIX DOMAIN PROTEIN"/>
    <property type="match status" value="1"/>
</dbReference>
<keyword evidence="1" id="KW-0238">DNA-binding</keyword>
<dbReference type="InterPro" id="IPR010982">
    <property type="entry name" value="Lambda_DNA-bd_dom_sf"/>
</dbReference>
<dbReference type="GeneID" id="71567175"/>
<dbReference type="OrthoDB" id="9805856at2"/>
<keyword evidence="3" id="KW-1185">Reference proteome</keyword>
<name>A0A511DRA9_LENKE</name>
<dbReference type="InterPro" id="IPR037914">
    <property type="entry name" value="SpoVT-AbrB_sf"/>
</dbReference>
<dbReference type="Proteomes" id="UP000321893">
    <property type="component" value="Unassembled WGS sequence"/>
</dbReference>
<comment type="caution">
    <text evidence="2">The sequence shown here is derived from an EMBL/GenBank/DDBJ whole genome shotgun (WGS) entry which is preliminary data.</text>
</comment>
<dbReference type="InterPro" id="IPR001387">
    <property type="entry name" value="Cro/C1-type_HTH"/>
</dbReference>
<sequence length="156" mass="17010">MTENSNIAQNLRDQRNHHGYTLEQVAEKVHVSRQAIAKWESGESAPDISHADLLANLYGITLDNLIHYSIESNKVGIPPKGKSLYGTVTVGERGQIVIPKKARDVFGFNKGTSLVVLGDTTGELPGIALVKSDTFLDRARAYSDVASQPKADDHDK</sequence>
<dbReference type="Pfam" id="PF04014">
    <property type="entry name" value="MazE_antitoxin"/>
    <property type="match status" value="1"/>
</dbReference>
<dbReference type="GO" id="GO:0003677">
    <property type="term" value="F:DNA binding"/>
    <property type="evidence" value="ECO:0007669"/>
    <property type="project" value="UniProtKB-KW"/>
</dbReference>
<accession>A0A511DRA9</accession>
<organism evidence="2 3">
    <name type="scientific">Lentilactobacillus kefiri</name>
    <name type="common">Lactobacillus kefiri</name>
    <dbReference type="NCBI Taxonomy" id="33962"/>
    <lineage>
        <taxon>Bacteria</taxon>
        <taxon>Bacillati</taxon>
        <taxon>Bacillota</taxon>
        <taxon>Bacilli</taxon>
        <taxon>Lactobacillales</taxon>
        <taxon>Lactobacillaceae</taxon>
        <taxon>Lentilactobacillus</taxon>
    </lineage>
</organism>
<dbReference type="RefSeq" id="WP_054768864.1">
    <property type="nucleotide sequence ID" value="NZ_BJVK01000002.1"/>
</dbReference>
<gene>
    <name evidence="2" type="ORF">LKE01_01850</name>
</gene>
<protein>
    <submittedName>
        <fullName evidence="2">Uncharacterized protein</fullName>
    </submittedName>
</protein>
<dbReference type="SMART" id="SM00530">
    <property type="entry name" value="HTH_XRE"/>
    <property type="match status" value="1"/>
</dbReference>
<dbReference type="Gene3D" id="2.10.260.10">
    <property type="match status" value="1"/>
</dbReference>
<dbReference type="AlphaFoldDB" id="A0A511DRA9"/>
<dbReference type="Pfam" id="PF01381">
    <property type="entry name" value="HTH_3"/>
    <property type="match status" value="1"/>
</dbReference>
<dbReference type="Gene3D" id="1.10.260.40">
    <property type="entry name" value="lambda repressor-like DNA-binding domains"/>
    <property type="match status" value="1"/>
</dbReference>
<reference evidence="2" key="1">
    <citation type="submission" date="2019-07" db="EMBL/GenBank/DDBJ databases">
        <title>Whole genome shotgun sequence of Lactobacillus kefiri NBRC 15888.</title>
        <authorList>
            <person name="Hosoyama A."/>
            <person name="Uohara A."/>
            <person name="Ohji S."/>
            <person name="Ichikawa N."/>
        </authorList>
    </citation>
    <scope>NUCLEOTIDE SEQUENCE [LARGE SCALE GENOMIC DNA]</scope>
    <source>
        <strain evidence="2">NBRC 15888</strain>
    </source>
</reference>
<evidence type="ECO:0000256" key="1">
    <source>
        <dbReference type="ARBA" id="ARBA00023125"/>
    </source>
</evidence>
<dbReference type="InterPro" id="IPR007159">
    <property type="entry name" value="SpoVT-AbrB_dom"/>
</dbReference>
<dbReference type="SMART" id="SM00966">
    <property type="entry name" value="SpoVT_AbrB"/>
    <property type="match status" value="1"/>
</dbReference>
<dbReference type="STRING" id="1423764.FC95_GL001829"/>
<dbReference type="PROSITE" id="PS50943">
    <property type="entry name" value="HTH_CROC1"/>
    <property type="match status" value="1"/>
</dbReference>
<dbReference type="SUPFAM" id="SSF89447">
    <property type="entry name" value="AbrB/MazE/MraZ-like"/>
    <property type="match status" value="1"/>
</dbReference>
<dbReference type="CDD" id="cd00093">
    <property type="entry name" value="HTH_XRE"/>
    <property type="match status" value="1"/>
</dbReference>
<dbReference type="SUPFAM" id="SSF47413">
    <property type="entry name" value="lambda repressor-like DNA-binding domains"/>
    <property type="match status" value="1"/>
</dbReference>
<evidence type="ECO:0000313" key="3">
    <source>
        <dbReference type="Proteomes" id="UP000321893"/>
    </source>
</evidence>
<proteinExistence type="predicted"/>